<dbReference type="AlphaFoldDB" id="A0A1T4KNM7"/>
<dbReference type="STRING" id="261392.SAMN02745149_01254"/>
<organism evidence="1 2">
    <name type="scientific">Treponema porcinum</name>
    <dbReference type="NCBI Taxonomy" id="261392"/>
    <lineage>
        <taxon>Bacteria</taxon>
        <taxon>Pseudomonadati</taxon>
        <taxon>Spirochaetota</taxon>
        <taxon>Spirochaetia</taxon>
        <taxon>Spirochaetales</taxon>
        <taxon>Treponemataceae</taxon>
        <taxon>Treponema</taxon>
    </lineage>
</organism>
<dbReference type="EMBL" id="FUWG01000008">
    <property type="protein sequence ID" value="SJZ43968.1"/>
    <property type="molecule type" value="Genomic_DNA"/>
</dbReference>
<dbReference type="RefSeq" id="WP_078933163.1">
    <property type="nucleotide sequence ID" value="NZ_FUWG01000008.1"/>
</dbReference>
<dbReference type="OrthoDB" id="354079at2"/>
<protein>
    <submittedName>
        <fullName evidence="1">Uncharacterized protein</fullName>
    </submittedName>
</protein>
<reference evidence="1 2" key="1">
    <citation type="submission" date="2017-02" db="EMBL/GenBank/DDBJ databases">
        <authorList>
            <person name="Peterson S.W."/>
        </authorList>
    </citation>
    <scope>NUCLEOTIDE SEQUENCE [LARGE SCALE GENOMIC DNA]</scope>
    <source>
        <strain evidence="1 2">ATCC BAA-908</strain>
    </source>
</reference>
<sequence>MKLPADFVIRKFLRTCTSPFSQKDFSAMLARIGIRFTPDECTMLLEENPNVFALVDGMYLTRAGAFTGQYFSMKPTRAEISKKVFIAGHRCIPFVDSEILSCDLTFLYNGTVLPRVVVDYSGDAALELFSLYGDEFSSQYIASDPANSDINLAETSFSLPPVVKMTSFSLEPVIKSEGFSSGDRLVCRVSNWDKGIIEVSVLHHNSEPFQMDMADVVREDWYSLLENKLLSSFDIVGPCASIEQQLALVFAENRSELCVKNCGSIEELFLRSKKIGFELFGVETRLWRKNEDVPAIGRWNAPEVVSAPGTVLYENGIAIEPMLPYVIDSYLKDLIYCESEDYEGALKSIYPFYYMISREQKKLLLLHLKNRHDILLRNYNRFADFEIGAIRHKALELYTTVNDLVCSINLVDSSLREFPQRPLVILTQIFGHIKHIIEVLENNPSVVMEEIDEISLSIEGMEFNFEGISSQLRWTVDKKRRSGFSVVK</sequence>
<evidence type="ECO:0000313" key="1">
    <source>
        <dbReference type="EMBL" id="SJZ43968.1"/>
    </source>
</evidence>
<dbReference type="Proteomes" id="UP000190423">
    <property type="component" value="Unassembled WGS sequence"/>
</dbReference>
<accession>A0A1T4KNM7</accession>
<evidence type="ECO:0000313" key="2">
    <source>
        <dbReference type="Proteomes" id="UP000190423"/>
    </source>
</evidence>
<proteinExistence type="predicted"/>
<gene>
    <name evidence="1" type="ORF">SAMN02745149_01254</name>
</gene>
<dbReference type="GeneID" id="78316553"/>
<keyword evidence="2" id="KW-1185">Reference proteome</keyword>
<name>A0A1T4KNM7_TREPO</name>